<dbReference type="EMBL" id="CAXITT010000751">
    <property type="protein sequence ID" value="CAL1545919.1"/>
    <property type="molecule type" value="Genomic_DNA"/>
</dbReference>
<feature type="compositionally biased region" description="Polar residues" evidence="6">
    <location>
        <begin position="422"/>
        <end position="446"/>
    </location>
</feature>
<sequence>NERRQGLNRQQRSKRPEQQIYRPGQLRQSKVCKSGERSGDIGRDDDDSLAGADAWVGGELQVNSTDEDKGNGSRESSGDITYDDINQRLDNLYIESPPREIDSKTKRDTNDTLSAHDDDGVCSTSTHSPDDKSWTADREKDGGKRRGKRPDIKIYVPRARLGDREKKSEEKDDVFESASPSRSNDCRDKGFDKMLPEQLDEIVVSDSADSLRKVQVKTKGGAMKVTVMNESLTSGGENSPTLPRKELGPVRGKNYQKPVQNTRASPGPDANLKQKNKDFDNKAIVPPRGTEKFSRQFESSKKGKGKHEFGHNEVTVSQDIRKNFPQKVERSVKSLNKNRRSNSSDSRPKDHGKSEANSCQSDKGQFSSETFPRTKVPNNKSSKTGGKDTFTQSKNGKDTYGTNKGPVREGEKFYWGMRRQRTGSISSEASIASNPSNGSFYSGSSDFTEDDEPEHILNWGEEVEKAHLEELARLVHDGAKKLTNSLDSYPGFGPTEGNAGTEKKIEVPSTLDRQKSVSADEIYHGKAKEGGRTRHRRHRHRKNSSRQGSRDSSVHSSIHGEDGFSERGHRRRRRQRRNSQGSQGGYEHHHNRLQQKQQQQQHEDRHYAESGGDSGRNNRSGLQVTIGDHNRHVEISRSGGPRQRHRSDEKWDPNNVRDYDVEEGEEDWERNYDYGEDREFKRDDRHGQQKWEKEHPPRFKREGVGAGRSRRGSVRDEIQRQQSGREKEERNRHEEHGNNEERGELKQEKDFDQRHSGDQRAVHPAHDASAGGRSCQRGGRGQGRNVNKAKSRRRDERDENCNQHEQRHPIQRAGSLNHEDTAASQKARGGGLLRLPSQPEPPRPHSNPSPASHADHAFHHHADNFGGGGPSSSAQGSNTRGPAQGKRHLFDPKNPSKPIMVPDAAPRFEDTDKGSSPGAVSGHIPSSPDSPQTLPYPQVFYPTEFMHPMYRFRPPMAPFPPFMGGYPPGSIPPHVFYRFPRMTPPDMGFYNSPAEMDSEGLMSSSSRAQCRMMAEQILRDSVPFESQLGNILSRRPNSEDSFRMVNQIRAELQNRLEQVMLMDIEVANKHNVEQTLWKSVYYQVIESHRKRIVEDSKDFVSKQRLIDVLDEGTRFFENVLKKLQSTFGFDLEVFSDGNKPVPENVGRNVKFALLSAQRVMMFLGDISRYKEQASDTTNYGKARHWYLKAQRIHPRNGRPYNQLAILAVYTRRKLDAVYYYMRSLAASNPILTARESLMSLFDEVRRKVDAAEKKRFEDRRRRMALRRKPQIRGPRVEIWVQPDGTSTQDRVEEGEEDDDLSSLSVFELNKRFVLTYLNVHGKLFTKINFEMFAESSSLMLQEYQILIQHSPCVFSSTRLLQLMVINMFSVDNTALKDESLEEQCRSVLQEHAVEIGLEMFGLLVRRSCELLTAQIEAQNSRKKGSDGGTIWETNGSNCHYKKSSENPLPPKKASLSRADSYVPLDEDLHLMLPALKTWVDWMMCHPHLWNPQPLNRPPDLGPQIDVWKNLATFCDLLNAVDTKQGCLIREQKEGYEPVILHEDTTLAGFVPMLSAPQEVFYADSTIDKEIAEDWLRIEKLRLFGEYLCGVEPPLLAYNVESGKYYSVAPSPTRSEEKLVGDEARDSGEDSDDVIIEHDDSDGDSTKDNKEKNDIELLKAKKAELNRQREEREKNKENMEAILDSHRHAKIELEICPIFLIPDTNCFIDHFSTLKKILQTKKYTLVVPLVVINELDGLTRGARDKQYDSPDHAHKVKTQAQAAIEFLEAEFEVKNPNLRAQTAKGSILETIAFR</sequence>
<feature type="compositionally biased region" description="Basic and acidic residues" evidence="6">
    <location>
        <begin position="548"/>
        <end position="567"/>
    </location>
</feature>
<feature type="region of interest" description="Disordered" evidence="6">
    <location>
        <begin position="1609"/>
        <end position="1652"/>
    </location>
</feature>
<feature type="compositionally biased region" description="Basic and acidic residues" evidence="6">
    <location>
        <begin position="319"/>
        <end position="332"/>
    </location>
</feature>
<dbReference type="Gene3D" id="3.40.50.1010">
    <property type="entry name" value="5'-nuclease"/>
    <property type="match status" value="1"/>
</dbReference>
<organism evidence="10 11">
    <name type="scientific">Lymnaea stagnalis</name>
    <name type="common">Great pond snail</name>
    <name type="synonym">Helix stagnalis</name>
    <dbReference type="NCBI Taxonomy" id="6523"/>
    <lineage>
        <taxon>Eukaryota</taxon>
        <taxon>Metazoa</taxon>
        <taxon>Spiralia</taxon>
        <taxon>Lophotrochozoa</taxon>
        <taxon>Mollusca</taxon>
        <taxon>Gastropoda</taxon>
        <taxon>Heterobranchia</taxon>
        <taxon>Euthyneura</taxon>
        <taxon>Panpulmonata</taxon>
        <taxon>Hygrophila</taxon>
        <taxon>Lymnaeoidea</taxon>
        <taxon>Lymnaeidae</taxon>
        <taxon>Lymnaea</taxon>
    </lineage>
</organism>
<feature type="compositionally biased region" description="Basic residues" evidence="6">
    <location>
        <begin position="568"/>
        <end position="577"/>
    </location>
</feature>
<dbReference type="Pfam" id="PF13638">
    <property type="entry name" value="PIN_4"/>
    <property type="match status" value="1"/>
</dbReference>
<evidence type="ECO:0000256" key="4">
    <source>
        <dbReference type="ARBA" id="ARBA00023161"/>
    </source>
</evidence>
<feature type="compositionally biased region" description="Basic and acidic residues" evidence="6">
    <location>
        <begin position="289"/>
        <end position="311"/>
    </location>
</feature>
<dbReference type="GO" id="GO:0005737">
    <property type="term" value="C:cytoplasm"/>
    <property type="evidence" value="ECO:0007669"/>
    <property type="project" value="UniProtKB-SubCell"/>
</dbReference>
<evidence type="ECO:0000259" key="7">
    <source>
        <dbReference type="Pfam" id="PF10373"/>
    </source>
</evidence>
<evidence type="ECO:0000256" key="3">
    <source>
        <dbReference type="ARBA" id="ARBA00022490"/>
    </source>
</evidence>
<feature type="compositionally biased region" description="Polar residues" evidence="6">
    <location>
        <begin position="229"/>
        <end position="241"/>
    </location>
</feature>
<feature type="compositionally biased region" description="Basic and acidic residues" evidence="6">
    <location>
        <begin position="669"/>
        <end position="703"/>
    </location>
</feature>
<dbReference type="PANTHER" id="PTHR15696">
    <property type="entry name" value="SMG-7 SUPPRESSOR WITH MORPHOLOGICAL EFFECT ON GENITALIA PROTEIN 7"/>
    <property type="match status" value="1"/>
</dbReference>
<feature type="compositionally biased region" description="Basic and acidic residues" evidence="6">
    <location>
        <begin position="1643"/>
        <end position="1652"/>
    </location>
</feature>
<feature type="domain" description="PIN" evidence="9">
    <location>
        <begin position="1700"/>
        <end position="1787"/>
    </location>
</feature>
<dbReference type="InterPro" id="IPR011990">
    <property type="entry name" value="TPR-like_helical_dom_sf"/>
</dbReference>
<feature type="compositionally biased region" description="Basic and acidic residues" evidence="6">
    <location>
        <begin position="713"/>
        <end position="766"/>
    </location>
</feature>
<evidence type="ECO:0000256" key="1">
    <source>
        <dbReference type="ARBA" id="ARBA00004123"/>
    </source>
</evidence>
<dbReference type="InterPro" id="IPR002716">
    <property type="entry name" value="PIN_dom"/>
</dbReference>
<keyword evidence="11" id="KW-1185">Reference proteome</keyword>
<feature type="domain" description="Telomerase activating protein Est1-like N-terminal" evidence="8">
    <location>
        <begin position="1071"/>
        <end position="1173"/>
    </location>
</feature>
<proteinExistence type="predicted"/>
<feature type="compositionally biased region" description="Basic and acidic residues" evidence="6">
    <location>
        <begin position="160"/>
        <end position="170"/>
    </location>
</feature>
<feature type="compositionally biased region" description="Basic residues" evidence="6">
    <location>
        <begin position="533"/>
        <end position="544"/>
    </location>
</feature>
<dbReference type="PANTHER" id="PTHR15696:SF0">
    <property type="entry name" value="TELOMERASE-BINDING PROTEIN EST1A"/>
    <property type="match status" value="1"/>
</dbReference>
<name>A0AAV2IL89_LYMST</name>
<evidence type="ECO:0000256" key="5">
    <source>
        <dbReference type="ARBA" id="ARBA00023242"/>
    </source>
</evidence>
<evidence type="ECO:0000313" key="11">
    <source>
        <dbReference type="Proteomes" id="UP001497497"/>
    </source>
</evidence>
<keyword evidence="4" id="KW-0866">Nonsense-mediated mRNA decay</keyword>
<feature type="compositionally biased region" description="Basic and acidic residues" evidence="6">
    <location>
        <begin position="33"/>
        <end position="42"/>
    </location>
</feature>
<dbReference type="InterPro" id="IPR019458">
    <property type="entry name" value="Est1-like_N"/>
</dbReference>
<dbReference type="GO" id="GO:0000184">
    <property type="term" value="P:nuclear-transcribed mRNA catabolic process, nonsense-mediated decay"/>
    <property type="evidence" value="ECO:0007669"/>
    <property type="project" value="UniProtKB-KW"/>
</dbReference>
<reference evidence="10 11" key="1">
    <citation type="submission" date="2024-04" db="EMBL/GenBank/DDBJ databases">
        <authorList>
            <consortium name="Genoscope - CEA"/>
            <person name="William W."/>
        </authorList>
    </citation>
    <scope>NUCLEOTIDE SEQUENCE [LARGE SCALE GENOMIC DNA]</scope>
</reference>
<keyword evidence="3" id="KW-0963">Cytoplasm</keyword>
<feature type="compositionally biased region" description="Low complexity" evidence="6">
    <location>
        <begin position="768"/>
        <end position="777"/>
    </location>
</feature>
<dbReference type="GO" id="GO:0070034">
    <property type="term" value="F:telomerase RNA binding"/>
    <property type="evidence" value="ECO:0007669"/>
    <property type="project" value="TreeGrafter"/>
</dbReference>
<feature type="compositionally biased region" description="Polar residues" evidence="6">
    <location>
        <begin position="355"/>
        <end position="394"/>
    </location>
</feature>
<feature type="region of interest" description="Disordered" evidence="6">
    <location>
        <begin position="229"/>
        <end position="452"/>
    </location>
</feature>
<dbReference type="Pfam" id="PF10373">
    <property type="entry name" value="EST1_DNA_bind"/>
    <property type="match status" value="1"/>
</dbReference>
<feature type="compositionally biased region" description="Basic and acidic residues" evidence="6">
    <location>
        <begin position="128"/>
        <end position="152"/>
    </location>
</feature>
<feature type="region of interest" description="Disordered" evidence="6">
    <location>
        <begin position="1435"/>
        <end position="1454"/>
    </location>
</feature>
<evidence type="ECO:0000313" key="10">
    <source>
        <dbReference type="EMBL" id="CAL1545919.1"/>
    </source>
</evidence>
<comment type="subcellular location">
    <subcellularLocation>
        <location evidence="2">Cytoplasm</location>
    </subcellularLocation>
    <subcellularLocation>
        <location evidence="1">Nucleus</location>
    </subcellularLocation>
</comment>
<dbReference type="GO" id="GO:0005697">
    <property type="term" value="C:telomerase holoenzyme complex"/>
    <property type="evidence" value="ECO:0007669"/>
    <property type="project" value="TreeGrafter"/>
</dbReference>
<feature type="compositionally biased region" description="Basic and acidic residues" evidence="6">
    <location>
        <begin position="521"/>
        <end position="532"/>
    </location>
</feature>
<dbReference type="Proteomes" id="UP001497497">
    <property type="component" value="Unassembled WGS sequence"/>
</dbReference>
<feature type="non-terminal residue" evidence="10">
    <location>
        <position position="1"/>
    </location>
</feature>
<dbReference type="FunFam" id="1.25.40.10:FF:000094">
    <property type="entry name" value="telomerase-binding protein EST1A isoform X1"/>
    <property type="match status" value="1"/>
</dbReference>
<feature type="non-terminal residue" evidence="10">
    <location>
        <position position="1793"/>
    </location>
</feature>
<dbReference type="InterPro" id="IPR045153">
    <property type="entry name" value="Est1/Ebs1-like"/>
</dbReference>
<dbReference type="Gene3D" id="1.25.40.10">
    <property type="entry name" value="Tetratricopeptide repeat domain"/>
    <property type="match status" value="1"/>
</dbReference>
<evidence type="ECO:0000256" key="2">
    <source>
        <dbReference type="ARBA" id="ARBA00004496"/>
    </source>
</evidence>
<feature type="compositionally biased region" description="Pro residues" evidence="6">
    <location>
        <begin position="838"/>
        <end position="847"/>
    </location>
</feature>
<accession>A0AAV2IL89</accession>
<feature type="compositionally biased region" description="Basic and acidic residues" evidence="6">
    <location>
        <begin position="1613"/>
        <end position="1627"/>
    </location>
</feature>
<evidence type="ECO:0000259" key="8">
    <source>
        <dbReference type="Pfam" id="PF10374"/>
    </source>
</evidence>
<feature type="compositionally biased region" description="Basic and acidic residues" evidence="6">
    <location>
        <begin position="853"/>
        <end position="863"/>
    </location>
</feature>
<evidence type="ECO:0000259" key="9">
    <source>
        <dbReference type="Pfam" id="PF13638"/>
    </source>
</evidence>
<feature type="domain" description="DNA/RNA-binding" evidence="7">
    <location>
        <begin position="1182"/>
        <end position="1553"/>
    </location>
</feature>
<keyword evidence="5" id="KW-0539">Nucleus</keyword>
<feature type="region of interest" description="Disordered" evidence="6">
    <location>
        <begin position="1"/>
        <end position="191"/>
    </location>
</feature>
<feature type="compositionally biased region" description="Basic and acidic residues" evidence="6">
    <location>
        <begin position="646"/>
        <end position="659"/>
    </location>
</feature>
<dbReference type="SUPFAM" id="SSF48452">
    <property type="entry name" value="TPR-like"/>
    <property type="match status" value="1"/>
</dbReference>
<feature type="compositionally biased region" description="Basic and acidic residues" evidence="6">
    <location>
        <begin position="793"/>
        <end position="808"/>
    </location>
</feature>
<gene>
    <name evidence="10" type="ORF">GSLYS_00019296001</name>
</gene>
<protein>
    <submittedName>
        <fullName evidence="10">Uncharacterized protein</fullName>
    </submittedName>
</protein>
<evidence type="ECO:0000256" key="6">
    <source>
        <dbReference type="SAM" id="MobiDB-lite"/>
    </source>
</evidence>
<dbReference type="InterPro" id="IPR018834">
    <property type="entry name" value="DNA/RNA-bd_Est1-type"/>
</dbReference>
<feature type="compositionally biased region" description="Basic and acidic residues" evidence="6">
    <location>
        <begin position="97"/>
        <end position="119"/>
    </location>
</feature>
<dbReference type="Pfam" id="PF10374">
    <property type="entry name" value="EST1"/>
    <property type="match status" value="1"/>
</dbReference>
<feature type="compositionally biased region" description="Acidic residues" evidence="6">
    <location>
        <begin position="1628"/>
        <end position="1642"/>
    </location>
</feature>
<feature type="region of interest" description="Disordered" evidence="6">
    <location>
        <begin position="482"/>
        <end position="935"/>
    </location>
</feature>
<comment type="caution">
    <text evidence="10">The sequence shown here is derived from an EMBL/GenBank/DDBJ whole genome shotgun (WGS) entry which is preliminary data.</text>
</comment>
<dbReference type="GO" id="GO:0042162">
    <property type="term" value="F:telomeric DNA binding"/>
    <property type="evidence" value="ECO:0007669"/>
    <property type="project" value="TreeGrafter"/>
</dbReference>